<feature type="chain" id="PRO_5043362964" description="Ig-like domain-containing protein" evidence="2">
    <location>
        <begin position="29"/>
        <end position="211"/>
    </location>
</feature>
<dbReference type="EMBL" id="JAWDJR010000014">
    <property type="protein sequence ID" value="KAK9963765.1"/>
    <property type="molecule type" value="Genomic_DNA"/>
</dbReference>
<dbReference type="InterPro" id="IPR013783">
    <property type="entry name" value="Ig-like_fold"/>
</dbReference>
<dbReference type="InterPro" id="IPR036179">
    <property type="entry name" value="Ig-like_dom_sf"/>
</dbReference>
<reference evidence="4 5" key="1">
    <citation type="submission" date="2024-05" db="EMBL/GenBank/DDBJ databases">
        <title>A high-quality chromosomal-level genome assembly of Topmouth culter (Culter alburnus).</title>
        <authorList>
            <person name="Zhao H."/>
        </authorList>
    </citation>
    <scope>NUCLEOTIDE SEQUENCE [LARGE SCALE GENOMIC DNA]</scope>
    <source>
        <strain evidence="4">CATC2023</strain>
        <tissue evidence="4">Muscle</tissue>
    </source>
</reference>
<feature type="domain" description="Ig-like" evidence="3">
    <location>
        <begin position="55"/>
        <end position="138"/>
    </location>
</feature>
<evidence type="ECO:0000256" key="1">
    <source>
        <dbReference type="SAM" id="Phobius"/>
    </source>
</evidence>
<keyword evidence="1" id="KW-0812">Transmembrane</keyword>
<gene>
    <name evidence="4" type="ORF">ABG768_006929</name>
</gene>
<keyword evidence="2" id="KW-0732">Signal</keyword>
<protein>
    <recommendedName>
        <fullName evidence="3">Ig-like domain-containing protein</fullName>
    </recommendedName>
</protein>
<dbReference type="AlphaFoldDB" id="A0AAW1ZR34"/>
<dbReference type="InterPro" id="IPR007110">
    <property type="entry name" value="Ig-like_dom"/>
</dbReference>
<dbReference type="SUPFAM" id="SSF48726">
    <property type="entry name" value="Immunoglobulin"/>
    <property type="match status" value="1"/>
</dbReference>
<name>A0AAW1ZR34_CULAL</name>
<proteinExistence type="predicted"/>
<keyword evidence="1" id="KW-1133">Transmembrane helix</keyword>
<dbReference type="Proteomes" id="UP001479290">
    <property type="component" value="Unassembled WGS sequence"/>
</dbReference>
<dbReference type="PROSITE" id="PS50835">
    <property type="entry name" value="IG_LIKE"/>
    <property type="match status" value="1"/>
</dbReference>
<accession>A0AAW1ZR34</accession>
<evidence type="ECO:0000313" key="4">
    <source>
        <dbReference type="EMBL" id="KAK9963765.1"/>
    </source>
</evidence>
<feature type="transmembrane region" description="Helical" evidence="1">
    <location>
        <begin position="147"/>
        <end position="170"/>
    </location>
</feature>
<organism evidence="4 5">
    <name type="scientific">Culter alburnus</name>
    <name type="common">Topmouth culter</name>
    <dbReference type="NCBI Taxonomy" id="194366"/>
    <lineage>
        <taxon>Eukaryota</taxon>
        <taxon>Metazoa</taxon>
        <taxon>Chordata</taxon>
        <taxon>Craniata</taxon>
        <taxon>Vertebrata</taxon>
        <taxon>Euteleostomi</taxon>
        <taxon>Actinopterygii</taxon>
        <taxon>Neopterygii</taxon>
        <taxon>Teleostei</taxon>
        <taxon>Ostariophysi</taxon>
        <taxon>Cypriniformes</taxon>
        <taxon>Xenocyprididae</taxon>
        <taxon>Xenocypridinae</taxon>
        <taxon>Culter</taxon>
    </lineage>
</organism>
<keyword evidence="1" id="KW-0472">Membrane</keyword>
<dbReference type="Gene3D" id="2.60.40.10">
    <property type="entry name" value="Immunoglobulins"/>
    <property type="match status" value="1"/>
</dbReference>
<evidence type="ECO:0000256" key="2">
    <source>
        <dbReference type="SAM" id="SignalP"/>
    </source>
</evidence>
<evidence type="ECO:0000259" key="3">
    <source>
        <dbReference type="PROSITE" id="PS50835"/>
    </source>
</evidence>
<sequence>MLGRGTMRVFGETLLIITCLHLLGQGSGQSGTCKPDNCFICWNNTISNICSNGVPENCTMKDLNVTMEPTSPVDEGLDVTVTCIHDLPNGSISWLKNDELQEGENKNTFQIKIILKNTNITCMVKSDCGDIKSTITITVKAANNTSIILICVGGAAALLMLFAVGMKIVLRRGQESGQEETKTAEHGEHPQHCEHRHQLLLRLSFPTTEEP</sequence>
<evidence type="ECO:0000313" key="5">
    <source>
        <dbReference type="Proteomes" id="UP001479290"/>
    </source>
</evidence>
<keyword evidence="5" id="KW-1185">Reference proteome</keyword>
<feature type="signal peptide" evidence="2">
    <location>
        <begin position="1"/>
        <end position="28"/>
    </location>
</feature>
<comment type="caution">
    <text evidence="4">The sequence shown here is derived from an EMBL/GenBank/DDBJ whole genome shotgun (WGS) entry which is preliminary data.</text>
</comment>